<evidence type="ECO:0000256" key="1">
    <source>
        <dbReference type="SAM" id="MobiDB-lite"/>
    </source>
</evidence>
<evidence type="ECO:0000313" key="2">
    <source>
        <dbReference type="EMBL" id="GAA3052482.1"/>
    </source>
</evidence>
<dbReference type="EMBL" id="BAAAUF010000034">
    <property type="protein sequence ID" value="GAA3052482.1"/>
    <property type="molecule type" value="Genomic_DNA"/>
</dbReference>
<organism evidence="2 3">
    <name type="scientific">Streptomyces glomeratus</name>
    <dbReference type="NCBI Taxonomy" id="284452"/>
    <lineage>
        <taxon>Bacteria</taxon>
        <taxon>Bacillati</taxon>
        <taxon>Actinomycetota</taxon>
        <taxon>Actinomycetes</taxon>
        <taxon>Kitasatosporales</taxon>
        <taxon>Streptomycetaceae</taxon>
        <taxon>Streptomyces</taxon>
    </lineage>
</organism>
<evidence type="ECO:0000313" key="3">
    <source>
        <dbReference type="Proteomes" id="UP001501532"/>
    </source>
</evidence>
<evidence type="ECO:0008006" key="4">
    <source>
        <dbReference type="Google" id="ProtNLM"/>
    </source>
</evidence>
<gene>
    <name evidence="2" type="ORF">GCM10010448_39650</name>
</gene>
<accession>A0ABP6LPQ6</accession>
<keyword evidence="3" id="KW-1185">Reference proteome</keyword>
<feature type="region of interest" description="Disordered" evidence="1">
    <location>
        <begin position="1"/>
        <end position="28"/>
    </location>
</feature>
<comment type="caution">
    <text evidence="2">The sequence shown here is derived from an EMBL/GenBank/DDBJ whole genome shotgun (WGS) entry which is preliminary data.</text>
</comment>
<reference evidence="3" key="1">
    <citation type="journal article" date="2019" name="Int. J. Syst. Evol. Microbiol.">
        <title>The Global Catalogue of Microorganisms (GCM) 10K type strain sequencing project: providing services to taxonomists for standard genome sequencing and annotation.</title>
        <authorList>
            <consortium name="The Broad Institute Genomics Platform"/>
            <consortium name="The Broad Institute Genome Sequencing Center for Infectious Disease"/>
            <person name="Wu L."/>
            <person name="Ma J."/>
        </authorList>
    </citation>
    <scope>NUCLEOTIDE SEQUENCE [LARGE SCALE GENOMIC DNA]</scope>
    <source>
        <strain evidence="3">JCM 9091</strain>
    </source>
</reference>
<dbReference type="Proteomes" id="UP001501532">
    <property type="component" value="Unassembled WGS sequence"/>
</dbReference>
<proteinExistence type="predicted"/>
<protein>
    <recommendedName>
        <fullName evidence="4">Tn3 transposase DDE domain-containing protein</fullName>
    </recommendedName>
</protein>
<sequence>MRHAQPVGEGGDTGYDGRQQTRRRGARNLEAIRHRQISYVSSHIVLMVVRNHPEISRSLELTSRSRHNCGEIRPSTDAKCHDS</sequence>
<name>A0ABP6LPQ6_9ACTN</name>